<feature type="transmembrane region" description="Helical" evidence="5">
    <location>
        <begin position="112"/>
        <end position="135"/>
    </location>
</feature>
<reference evidence="7" key="1">
    <citation type="submission" date="2021-09" db="EMBL/GenBank/DDBJ databases">
        <authorList>
            <consortium name="Pathogen Informatics"/>
        </authorList>
    </citation>
    <scope>NUCLEOTIDE SEQUENCE</scope>
</reference>
<dbReference type="Pfam" id="PF10324">
    <property type="entry name" value="7TM_GPCR_Srw"/>
    <property type="match status" value="1"/>
</dbReference>
<dbReference type="OrthoDB" id="5864054at2759"/>
<sequence length="282" mass="32066">MGGYIIGVSKCIGGGSYERCFSCDYIIVHTFYFTESNPSNKNNQILKCLRTIILINIGAVLLCIPFFFNSEVRKVSSHRQCSARYPSKNNLSAHELSFTIFANNTALVRINFWLLGTMCKLIPCAVMIVMNVLLVHKLRQIRLLSIRFTSPKREKRCRRVTYIIMIIMINFVAVELPQGIISVLSSVKGENFAESELLGDLFDILSLLNSCVTFGIFCSMSSRIRNAFNRELFSFSHKFFQQIVHRLRHVSVTVENSNSNNVQPKVQLKITSDKINSQCANQ</sequence>
<keyword evidence="4 5" id="KW-0472">Membrane</keyword>
<dbReference type="GO" id="GO:0008528">
    <property type="term" value="F:G protein-coupled peptide receptor activity"/>
    <property type="evidence" value="ECO:0007669"/>
    <property type="project" value="InterPro"/>
</dbReference>
<dbReference type="PANTHER" id="PTHR46273:SF11">
    <property type="entry name" value="G-PROTEIN COUPLED RECEPTORS FAMILY 1 PROFILE DOMAIN-CONTAINING PROTEIN"/>
    <property type="match status" value="1"/>
</dbReference>
<evidence type="ECO:0000313" key="7">
    <source>
        <dbReference type="EMBL" id="CAG9534973.1"/>
    </source>
</evidence>
<dbReference type="AlphaFoldDB" id="A0A8J2LXE2"/>
<dbReference type="PANTHER" id="PTHR46273">
    <property type="entry name" value="MYOSUPPRESSIN RECEPTOR 1, ISOFORM B-RELATED"/>
    <property type="match status" value="1"/>
</dbReference>
<keyword evidence="8" id="KW-1185">Reference proteome</keyword>
<dbReference type="InterPro" id="IPR019427">
    <property type="entry name" value="7TM_GPCR_serpentine_rcpt_Srw"/>
</dbReference>
<gene>
    <name evidence="7" type="ORF">CJOHNSTONI_LOCUS5059</name>
</gene>
<dbReference type="PROSITE" id="PS50262">
    <property type="entry name" value="G_PROTEIN_RECEP_F1_2"/>
    <property type="match status" value="1"/>
</dbReference>
<comment type="caution">
    <text evidence="7">The sequence shown here is derived from an EMBL/GenBank/DDBJ whole genome shotgun (WGS) entry which is preliminary data.</text>
</comment>
<accession>A0A8J2LXE2</accession>
<dbReference type="GO" id="GO:0005886">
    <property type="term" value="C:plasma membrane"/>
    <property type="evidence" value="ECO:0007669"/>
    <property type="project" value="TreeGrafter"/>
</dbReference>
<dbReference type="Gene3D" id="1.20.1070.10">
    <property type="entry name" value="Rhodopsin 7-helix transmembrane proteins"/>
    <property type="match status" value="1"/>
</dbReference>
<dbReference type="InterPro" id="IPR053219">
    <property type="entry name" value="GPCR_Dmsr-1"/>
</dbReference>
<keyword evidence="3 5" id="KW-1133">Transmembrane helix</keyword>
<feature type="transmembrane region" description="Helical" evidence="5">
    <location>
        <begin position="201"/>
        <end position="220"/>
    </location>
</feature>
<evidence type="ECO:0000256" key="2">
    <source>
        <dbReference type="ARBA" id="ARBA00022692"/>
    </source>
</evidence>
<evidence type="ECO:0000256" key="3">
    <source>
        <dbReference type="ARBA" id="ARBA00022989"/>
    </source>
</evidence>
<feature type="transmembrane region" description="Helical" evidence="5">
    <location>
        <begin position="160"/>
        <end position="181"/>
    </location>
</feature>
<dbReference type="InterPro" id="IPR017452">
    <property type="entry name" value="GPCR_Rhodpsn_7TM"/>
</dbReference>
<feature type="domain" description="G-protein coupled receptors family 1 profile" evidence="6">
    <location>
        <begin position="25"/>
        <end position="217"/>
    </location>
</feature>
<evidence type="ECO:0000259" key="6">
    <source>
        <dbReference type="PROSITE" id="PS50262"/>
    </source>
</evidence>
<evidence type="ECO:0000256" key="5">
    <source>
        <dbReference type="SAM" id="Phobius"/>
    </source>
</evidence>
<proteinExistence type="predicted"/>
<evidence type="ECO:0000313" key="8">
    <source>
        <dbReference type="Proteomes" id="UP000746747"/>
    </source>
</evidence>
<dbReference type="SUPFAM" id="SSF81321">
    <property type="entry name" value="Family A G protein-coupled receptor-like"/>
    <property type="match status" value="1"/>
</dbReference>
<dbReference type="EMBL" id="CAKAEH010001344">
    <property type="protein sequence ID" value="CAG9534973.1"/>
    <property type="molecule type" value="Genomic_DNA"/>
</dbReference>
<protein>
    <recommendedName>
        <fullName evidence="6">G-protein coupled receptors family 1 profile domain-containing protein</fullName>
    </recommendedName>
</protein>
<dbReference type="Proteomes" id="UP000746747">
    <property type="component" value="Unassembled WGS sequence"/>
</dbReference>
<keyword evidence="2 5" id="KW-0812">Transmembrane</keyword>
<comment type="subcellular location">
    <subcellularLocation>
        <location evidence="1">Membrane</location>
    </subcellularLocation>
</comment>
<name>A0A8J2LXE2_9BILA</name>
<organism evidence="7 8">
    <name type="scientific">Cercopithifilaria johnstoni</name>
    <dbReference type="NCBI Taxonomy" id="2874296"/>
    <lineage>
        <taxon>Eukaryota</taxon>
        <taxon>Metazoa</taxon>
        <taxon>Ecdysozoa</taxon>
        <taxon>Nematoda</taxon>
        <taxon>Chromadorea</taxon>
        <taxon>Rhabditida</taxon>
        <taxon>Spirurina</taxon>
        <taxon>Spiruromorpha</taxon>
        <taxon>Filarioidea</taxon>
        <taxon>Onchocercidae</taxon>
        <taxon>Cercopithifilaria</taxon>
    </lineage>
</organism>
<evidence type="ECO:0000256" key="1">
    <source>
        <dbReference type="ARBA" id="ARBA00004370"/>
    </source>
</evidence>
<feature type="transmembrane region" description="Helical" evidence="5">
    <location>
        <begin position="48"/>
        <end position="68"/>
    </location>
</feature>
<evidence type="ECO:0000256" key="4">
    <source>
        <dbReference type="ARBA" id="ARBA00023136"/>
    </source>
</evidence>